<dbReference type="Gene3D" id="1.25.10.10">
    <property type="entry name" value="Leucine-rich Repeat Variant"/>
    <property type="match status" value="1"/>
</dbReference>
<dbReference type="CTD" id="256957"/>
<dbReference type="Proteomes" id="UP000515140">
    <property type="component" value="Unplaced"/>
</dbReference>
<proteinExistence type="predicted"/>
<evidence type="ECO:0000313" key="4">
    <source>
        <dbReference type="RefSeq" id="XP_020861449.1"/>
    </source>
</evidence>
<name>A0A6P5LZ28_PHACI</name>
<reference evidence="3 4" key="1">
    <citation type="submission" date="2025-04" db="UniProtKB">
        <authorList>
            <consortium name="RefSeq"/>
        </authorList>
    </citation>
    <scope>IDENTIFICATION</scope>
    <source>
        <tissue evidence="3 4">Spleen</tissue>
    </source>
</reference>
<dbReference type="PANTHER" id="PTHR38323">
    <property type="entry name" value="PROTEIN HEATR9"/>
    <property type="match status" value="1"/>
</dbReference>
<dbReference type="PANTHER" id="PTHR38323:SF1">
    <property type="entry name" value="PROTEIN HEATR9"/>
    <property type="match status" value="1"/>
</dbReference>
<dbReference type="GeneID" id="110221299"/>
<feature type="signal peptide" evidence="1">
    <location>
        <begin position="1"/>
        <end position="17"/>
    </location>
</feature>
<evidence type="ECO:0000313" key="2">
    <source>
        <dbReference type="Proteomes" id="UP000515140"/>
    </source>
</evidence>
<evidence type="ECO:0000313" key="3">
    <source>
        <dbReference type="RefSeq" id="XP_020861439.1"/>
    </source>
</evidence>
<dbReference type="RefSeq" id="XP_020861449.1">
    <property type="nucleotide sequence ID" value="XM_021005790.1"/>
</dbReference>
<dbReference type="RefSeq" id="XP_020861459.1">
    <property type="nucleotide sequence ID" value="XM_021005800.1"/>
</dbReference>
<organism evidence="2 3">
    <name type="scientific">Phascolarctos cinereus</name>
    <name type="common">Koala</name>
    <dbReference type="NCBI Taxonomy" id="38626"/>
    <lineage>
        <taxon>Eukaryota</taxon>
        <taxon>Metazoa</taxon>
        <taxon>Chordata</taxon>
        <taxon>Craniata</taxon>
        <taxon>Vertebrata</taxon>
        <taxon>Euteleostomi</taxon>
        <taxon>Mammalia</taxon>
        <taxon>Metatheria</taxon>
        <taxon>Diprotodontia</taxon>
        <taxon>Phascolarctidae</taxon>
        <taxon>Phascolarctos</taxon>
    </lineage>
</organism>
<dbReference type="KEGG" id="pcw:110221299"/>
<keyword evidence="2" id="KW-1185">Reference proteome</keyword>
<dbReference type="InterPro" id="IPR052873">
    <property type="entry name" value="HEATR9"/>
</dbReference>
<dbReference type="SUPFAM" id="SSF48371">
    <property type="entry name" value="ARM repeat"/>
    <property type="match status" value="1"/>
</dbReference>
<gene>
    <name evidence="3 4 5" type="primary">HEATR9</name>
</gene>
<dbReference type="InterPro" id="IPR016024">
    <property type="entry name" value="ARM-type_fold"/>
</dbReference>
<protein>
    <submittedName>
        <fullName evidence="3 4">Protein HEATR9 isoform X1</fullName>
    </submittedName>
</protein>
<dbReference type="InterPro" id="IPR011989">
    <property type="entry name" value="ARM-like"/>
</dbReference>
<sequence>MWFTLSFSSALRFLLTALETGDMHSSNMYMEKLPLPSTSIPELTWKSQEDEEKSKAGVSNIPTVPLHMEKVNPQEAQELQPCNEIPSYLHGTRTEGSTQGLGPGPVTFKKQRVKFSTQKIQVFEDRLIHPLKWQRLKDLTHSLSSPVEAEQVYAAQALGKLRISKTFIIEALWASAQVGPERVRYESSRTLALLGCLHKHVVLSLIEQLKGCSLSRRMDTLVGLHMALNAWIMLAKNKREPIGAKSSLTRVLKLLVKGKSPMDNVALEAALCLSFLDPENSIARDFLLQCLTQGEMKRKKKALMVLVKLMNVHTLPVLRAAMEQIRNSCVAKHRLEAIKLLKIIGLEKIQNLGMEKDFFELLRFKVHNDPLQEVREAVAEMVEVLKMKPMMLNIVESQLNDASALVRHEAVISIGVLGICSSRMFYFLMDMLDLETSPLVRKELEKIFITLSKKDPWIREKLQDWKLLMEEESRQERERIQTLEFQKMKRDLQDQKKSLLKGLGPLIPRKMVQPKKAMADKGKSILSVPIKGMALASHYPPCIKLVDKKDHMFSKGSWDSPVIRKHLKNLASH</sequence>
<dbReference type="AlphaFoldDB" id="A0A6P5LZ28"/>
<keyword evidence="1" id="KW-0732">Signal</keyword>
<evidence type="ECO:0000256" key="1">
    <source>
        <dbReference type="SAM" id="SignalP"/>
    </source>
</evidence>
<dbReference type="RefSeq" id="XP_020861439.1">
    <property type="nucleotide sequence ID" value="XM_021005780.1"/>
</dbReference>
<accession>A0A6P5LZ28</accession>
<evidence type="ECO:0000313" key="5">
    <source>
        <dbReference type="RefSeq" id="XP_020861459.1"/>
    </source>
</evidence>
<feature type="chain" id="PRO_5044648512" evidence="1">
    <location>
        <begin position="18"/>
        <end position="573"/>
    </location>
</feature>